<dbReference type="EMBL" id="CP010899">
    <property type="protein sequence ID" value="ALA97038.1"/>
    <property type="molecule type" value="Genomic_DNA"/>
</dbReference>
<dbReference type="Gene3D" id="3.90.1150.10">
    <property type="entry name" value="Aspartate Aminotransferase, domain 1"/>
    <property type="match status" value="1"/>
</dbReference>
<keyword evidence="5" id="KW-1185">Reference proteome</keyword>
<evidence type="ECO:0000313" key="4">
    <source>
        <dbReference type="EMBL" id="ALA97038.1"/>
    </source>
</evidence>
<dbReference type="PANTHER" id="PTHR43586">
    <property type="entry name" value="CYSTEINE DESULFURASE"/>
    <property type="match status" value="1"/>
</dbReference>
<dbReference type="SUPFAM" id="SSF53383">
    <property type="entry name" value="PLP-dependent transferases"/>
    <property type="match status" value="1"/>
</dbReference>
<evidence type="ECO:0000259" key="3">
    <source>
        <dbReference type="Pfam" id="PF00266"/>
    </source>
</evidence>
<feature type="domain" description="Aminotransferase class V" evidence="3">
    <location>
        <begin position="22"/>
        <end position="395"/>
    </location>
</feature>
<dbReference type="InterPro" id="IPR015424">
    <property type="entry name" value="PyrdxlP-dep_Trfase"/>
</dbReference>
<name>A0A0K2JF18_SPIKU</name>
<protein>
    <submittedName>
        <fullName evidence="4">Cysteine desulfurase</fullName>
    </submittedName>
</protein>
<dbReference type="KEGG" id="skn:SKUN_00114"/>
<dbReference type="Pfam" id="PF00266">
    <property type="entry name" value="Aminotran_5"/>
    <property type="match status" value="1"/>
</dbReference>
<dbReference type="AlphaFoldDB" id="A0A0K2JF18"/>
<dbReference type="PATRIC" id="fig|273035.7.peg.131"/>
<dbReference type="Proteomes" id="UP000062963">
    <property type="component" value="Chromosome"/>
</dbReference>
<evidence type="ECO:0000256" key="1">
    <source>
        <dbReference type="ARBA" id="ARBA00001933"/>
    </source>
</evidence>
<reference evidence="4 5" key="1">
    <citation type="journal article" date="2015" name="Genome Announc.">
        <title>Complete Genome Sequence of Spiroplasma kunkelii Strain CR2-3x, Causal Agent of Corn Stunt Disease in Zea mays L.</title>
        <authorList>
            <person name="Davis R.E."/>
            <person name="Shao J."/>
            <person name="Dally E.L."/>
            <person name="Zhao Y."/>
            <person name="Gasparich G.E."/>
            <person name="Gaynor B.J."/>
            <person name="Athey J.C."/>
            <person name="Harrison N.A."/>
            <person name="Donofrio N."/>
        </authorList>
    </citation>
    <scope>NUCLEOTIDE SEQUENCE [LARGE SCALE GENOMIC DNA]</scope>
    <source>
        <strain evidence="4 5">CR2-3x</strain>
    </source>
</reference>
<dbReference type="InterPro" id="IPR000192">
    <property type="entry name" value="Aminotrans_V_dom"/>
</dbReference>
<dbReference type="STRING" id="273035.SKUN_00114"/>
<sequence>MMIDYREIKKQFPFFKNNSEQIYLDSAATSLKPQVVIDAINDYYTNYGTNPHNIDSDLGYKTNVQYELVRKKLQHFINAKKVSEVIFVPGATYGLNQIAYGLSSKITAGNEILITKQEHGANILPWYRMAQEKKAVVNFLPEINFQIDLKQLARVITAKTKIVSFANVPNILGYENDPTSIVTIIKKINPEIIVVIDCAQGVIHMPTDVQKWNADFITFSAHKIFGPTGIGILWGKEELLLQLQPLIVGGGMNTRIDNNGLDYSLKKLPDRLEAGSANIADIFGFGAAIDFVNTLTLIEIIKYNHQLKQYAIQQFNKKLKYKAIIYNHDSKGPTLVFNIKNVFCQDVTMHLGSRNKITVRSGDHCARLIGTVIPEKNTIRASFSIYNSYEDIDLLVSALANEKDFLGRLV</sequence>
<accession>A0A0K2JF18</accession>
<dbReference type="InterPro" id="IPR015421">
    <property type="entry name" value="PyrdxlP-dep_Trfase_major"/>
</dbReference>
<proteinExistence type="predicted"/>
<comment type="cofactor">
    <cofactor evidence="1">
        <name>pyridoxal 5'-phosphate</name>
        <dbReference type="ChEBI" id="CHEBI:597326"/>
    </cofactor>
</comment>
<dbReference type="InterPro" id="IPR015422">
    <property type="entry name" value="PyrdxlP-dep_Trfase_small"/>
</dbReference>
<gene>
    <name evidence="4" type="primary">sufS</name>
    <name evidence="4" type="ORF">SKUN_00114</name>
</gene>
<evidence type="ECO:0000256" key="2">
    <source>
        <dbReference type="ARBA" id="ARBA00022898"/>
    </source>
</evidence>
<dbReference type="PANTHER" id="PTHR43586:SF8">
    <property type="entry name" value="CYSTEINE DESULFURASE 1, CHLOROPLASTIC"/>
    <property type="match status" value="1"/>
</dbReference>
<dbReference type="Gene3D" id="3.40.640.10">
    <property type="entry name" value="Type I PLP-dependent aspartate aminotransferase-like (Major domain)"/>
    <property type="match status" value="1"/>
</dbReference>
<organism evidence="4 5">
    <name type="scientific">Spiroplasma kunkelii CR2-3x</name>
    <dbReference type="NCBI Taxonomy" id="273035"/>
    <lineage>
        <taxon>Bacteria</taxon>
        <taxon>Bacillati</taxon>
        <taxon>Mycoplasmatota</taxon>
        <taxon>Mollicutes</taxon>
        <taxon>Entomoplasmatales</taxon>
        <taxon>Spiroplasmataceae</taxon>
        <taxon>Spiroplasma</taxon>
    </lineage>
</organism>
<evidence type="ECO:0000313" key="5">
    <source>
        <dbReference type="Proteomes" id="UP000062963"/>
    </source>
</evidence>
<keyword evidence="2" id="KW-0663">Pyridoxal phosphate</keyword>